<proteinExistence type="predicted"/>
<name>A0A5K7SAP9_9BACT</name>
<accession>A0A5K7SAP9</accession>
<dbReference type="EMBL" id="AP018694">
    <property type="protein sequence ID" value="BBE18658.1"/>
    <property type="molecule type" value="Genomic_DNA"/>
</dbReference>
<organism evidence="1 2">
    <name type="scientific">Aquipluma nitroreducens</name>
    <dbReference type="NCBI Taxonomy" id="2010828"/>
    <lineage>
        <taxon>Bacteria</taxon>
        <taxon>Pseudomonadati</taxon>
        <taxon>Bacteroidota</taxon>
        <taxon>Bacteroidia</taxon>
        <taxon>Marinilabiliales</taxon>
        <taxon>Prolixibacteraceae</taxon>
        <taxon>Aquipluma</taxon>
    </lineage>
</organism>
<dbReference type="AlphaFoldDB" id="A0A5K7SAP9"/>
<keyword evidence="2" id="KW-1185">Reference proteome</keyword>
<gene>
    <name evidence="1" type="ORF">AQPE_2821</name>
</gene>
<protein>
    <submittedName>
        <fullName evidence="1">Uncharacterized protein</fullName>
    </submittedName>
</protein>
<evidence type="ECO:0000313" key="1">
    <source>
        <dbReference type="EMBL" id="BBE18658.1"/>
    </source>
</evidence>
<dbReference type="Proteomes" id="UP001193389">
    <property type="component" value="Chromosome"/>
</dbReference>
<reference evidence="1" key="1">
    <citation type="journal article" date="2020" name="Int. J. Syst. Evol. Microbiol.">
        <title>Aquipluma nitroreducens gen. nov. sp. nov., a novel facultatively anaerobic bacterium isolated from a freshwater lake.</title>
        <authorList>
            <person name="Watanabe M."/>
            <person name="Kojima H."/>
            <person name="Fukui M."/>
        </authorList>
    </citation>
    <scope>NUCLEOTIDE SEQUENCE</scope>
    <source>
        <strain evidence="1">MeG22</strain>
    </source>
</reference>
<dbReference type="KEGG" id="anf:AQPE_2821"/>
<sequence>MTVTLFANLQDMLKSINSLDVYGYAKKAYPTKTDKDLNAMFDKTGKSRDMANQVLFKMVDQTKSDFDMKVGTIATLDIMKQLDDSYEKVESEIFKPWHQQMVDQGKKGNWGLLRAILPAGSEAYASHITFSMYKDEAQLAAFMEDSGGTMDLTTQLAVKEGLKTREDKEVKFARLIMTVK</sequence>
<evidence type="ECO:0000313" key="2">
    <source>
        <dbReference type="Proteomes" id="UP001193389"/>
    </source>
</evidence>